<reference evidence="1" key="1">
    <citation type="journal article" date="2021" name="Nat. Commun.">
        <title>Genetic determinants of endophytism in the Arabidopsis root mycobiome.</title>
        <authorList>
            <person name="Mesny F."/>
            <person name="Miyauchi S."/>
            <person name="Thiergart T."/>
            <person name="Pickel B."/>
            <person name="Atanasova L."/>
            <person name="Karlsson M."/>
            <person name="Huettel B."/>
            <person name="Barry K.W."/>
            <person name="Haridas S."/>
            <person name="Chen C."/>
            <person name="Bauer D."/>
            <person name="Andreopoulos W."/>
            <person name="Pangilinan J."/>
            <person name="LaButti K."/>
            <person name="Riley R."/>
            <person name="Lipzen A."/>
            <person name="Clum A."/>
            <person name="Drula E."/>
            <person name="Henrissat B."/>
            <person name="Kohler A."/>
            <person name="Grigoriev I.V."/>
            <person name="Martin F.M."/>
            <person name="Hacquard S."/>
        </authorList>
    </citation>
    <scope>NUCLEOTIDE SEQUENCE</scope>
    <source>
        <strain evidence="1">MPI-CAGE-AT-0023</strain>
    </source>
</reference>
<dbReference type="RefSeq" id="XP_046056333.1">
    <property type="nucleotide sequence ID" value="XM_046198385.1"/>
</dbReference>
<evidence type="ECO:0000313" key="1">
    <source>
        <dbReference type="EMBL" id="KAH7269565.1"/>
    </source>
</evidence>
<protein>
    <submittedName>
        <fullName evidence="1">Uncharacterized protein</fullName>
    </submittedName>
</protein>
<evidence type="ECO:0000313" key="2">
    <source>
        <dbReference type="Proteomes" id="UP000720189"/>
    </source>
</evidence>
<dbReference type="GeneID" id="70228339"/>
<sequence>MNCLFFTGMLSPNSKQAPVPGFKICFNDSRDAEHRIFHIDIKDVRKWRDEFKPERLGNKAHRRRQDTGASMRQWAITNSSFVIGNQEDFPIPELEPGSPDSESSCDSLTLTMEELDLFGNTKYNDTIDAKIIAERVKAKRILEGTLIPPPNREYEGDYALLFRLFAAIEEWEQQSGLVDDGPKGWKFLHGIITAGQSDESNEFPAYHPSQRAFLLLRHFRGPFLVTYSVRNINACSHVQLLKLIRQMETTGWNDMIYVTQEGEEIPYRIESKKTPKVLEWRGFDDEYGHPWMPTKQARGGKKLRSFILNNKKT</sequence>
<dbReference type="AlphaFoldDB" id="A0A9P9KVM5"/>
<comment type="caution">
    <text evidence="1">The sequence shown here is derived from an EMBL/GenBank/DDBJ whole genome shotgun (WGS) entry which is preliminary data.</text>
</comment>
<gene>
    <name evidence="1" type="ORF">BKA55DRAFT_682656</name>
</gene>
<name>A0A9P9KVM5_FUSRE</name>
<dbReference type="EMBL" id="JAGMUX010000001">
    <property type="protein sequence ID" value="KAH7269565.1"/>
    <property type="molecule type" value="Genomic_DNA"/>
</dbReference>
<organism evidence="1 2">
    <name type="scientific">Fusarium redolens</name>
    <dbReference type="NCBI Taxonomy" id="48865"/>
    <lineage>
        <taxon>Eukaryota</taxon>
        <taxon>Fungi</taxon>
        <taxon>Dikarya</taxon>
        <taxon>Ascomycota</taxon>
        <taxon>Pezizomycotina</taxon>
        <taxon>Sordariomycetes</taxon>
        <taxon>Hypocreomycetidae</taxon>
        <taxon>Hypocreales</taxon>
        <taxon>Nectriaceae</taxon>
        <taxon>Fusarium</taxon>
        <taxon>Fusarium redolens species complex</taxon>
    </lineage>
</organism>
<dbReference type="OrthoDB" id="5056676at2759"/>
<keyword evidence="2" id="KW-1185">Reference proteome</keyword>
<proteinExistence type="predicted"/>
<dbReference type="Proteomes" id="UP000720189">
    <property type="component" value="Unassembled WGS sequence"/>
</dbReference>
<accession>A0A9P9KVM5</accession>